<proteinExistence type="predicted"/>
<dbReference type="InterPro" id="IPR045004">
    <property type="entry name" value="ECH_dom"/>
</dbReference>
<protein>
    <recommendedName>
        <fullName evidence="2">3-hydroxyisobutyryl-CoA hydrolase</fullName>
        <ecNumber evidence="2">3.1.2.4</ecNumber>
    </recommendedName>
</protein>
<dbReference type="NCBIfam" id="NF004127">
    <property type="entry name" value="PRK05617.1"/>
    <property type="match status" value="1"/>
</dbReference>
<dbReference type="Gene3D" id="3.90.226.10">
    <property type="entry name" value="2-enoyl-CoA Hydratase, Chain A, domain 1"/>
    <property type="match status" value="1"/>
</dbReference>
<gene>
    <name evidence="5" type="ORF">RSOLAG1IB_05554</name>
</gene>
<dbReference type="Pfam" id="PF16113">
    <property type="entry name" value="ECH_2"/>
    <property type="match status" value="1"/>
</dbReference>
<organism evidence="5 6">
    <name type="scientific">Thanatephorus cucumeris (strain AG1-IB / isolate 7/3/14)</name>
    <name type="common">Lettuce bottom rot fungus</name>
    <name type="synonym">Rhizoctonia solani</name>
    <dbReference type="NCBI Taxonomy" id="1108050"/>
    <lineage>
        <taxon>Eukaryota</taxon>
        <taxon>Fungi</taxon>
        <taxon>Dikarya</taxon>
        <taxon>Basidiomycota</taxon>
        <taxon>Agaricomycotina</taxon>
        <taxon>Agaricomycetes</taxon>
        <taxon>Cantharellales</taxon>
        <taxon>Ceratobasidiaceae</taxon>
        <taxon>Rhizoctonia</taxon>
        <taxon>Rhizoctonia solani AG-1</taxon>
    </lineage>
</organism>
<evidence type="ECO:0000256" key="3">
    <source>
        <dbReference type="ARBA" id="ARBA00022801"/>
    </source>
</evidence>
<dbReference type="PANTHER" id="PTHR43176">
    <property type="entry name" value="3-HYDROXYISOBUTYRYL-COA HYDROLASE-RELATED"/>
    <property type="match status" value="1"/>
</dbReference>
<dbReference type="GO" id="GO:0005739">
    <property type="term" value="C:mitochondrion"/>
    <property type="evidence" value="ECO:0007669"/>
    <property type="project" value="TreeGrafter"/>
</dbReference>
<evidence type="ECO:0000256" key="2">
    <source>
        <dbReference type="ARBA" id="ARBA00011915"/>
    </source>
</evidence>
<dbReference type="SUPFAM" id="SSF52096">
    <property type="entry name" value="ClpP/crotonase"/>
    <property type="match status" value="1"/>
</dbReference>
<evidence type="ECO:0000256" key="1">
    <source>
        <dbReference type="ARBA" id="ARBA00001709"/>
    </source>
</evidence>
<dbReference type="GO" id="GO:0003860">
    <property type="term" value="F:3-hydroxyisobutyryl-CoA hydrolase activity"/>
    <property type="evidence" value="ECO:0007669"/>
    <property type="project" value="UniProtKB-EC"/>
</dbReference>
<dbReference type="EC" id="3.1.2.4" evidence="2"/>
<evidence type="ECO:0000259" key="4">
    <source>
        <dbReference type="Pfam" id="PF16113"/>
    </source>
</evidence>
<dbReference type="InterPro" id="IPR018376">
    <property type="entry name" value="Enoyl-CoA_hyd/isom_CS"/>
</dbReference>
<comment type="catalytic activity">
    <reaction evidence="1">
        <text>3-hydroxy-2-methylpropanoyl-CoA + H2O = 3-hydroxy-2-methylpropanoate + CoA + H(+)</text>
        <dbReference type="Rhea" id="RHEA:20888"/>
        <dbReference type="ChEBI" id="CHEBI:11805"/>
        <dbReference type="ChEBI" id="CHEBI:15377"/>
        <dbReference type="ChEBI" id="CHEBI:15378"/>
        <dbReference type="ChEBI" id="CHEBI:57287"/>
        <dbReference type="ChEBI" id="CHEBI:57340"/>
        <dbReference type="EC" id="3.1.2.4"/>
    </reaction>
</comment>
<dbReference type="InterPro" id="IPR032259">
    <property type="entry name" value="HIBYL-CoA-H"/>
</dbReference>
<dbReference type="OrthoDB" id="1737613at2759"/>
<sequence>MLRPLALNARRTAVSMSTNRLQAVARHLSGMAPVDEAPVLFKSEGNTRTYVLNRPAALNTLNETMIDMLGAQIKAWDENKLCNLIIGRGNNKAFCAGGDVKDIVTNAANPEKQADAIRFFKKEFELDFALATLTKPYVSVMDGYTMGGGVGISIGAPFRIATEASSFAMPEAKIGYSPDVGATYFLPRLDGELGTYLALTSNAINGRTIYEFGLATHFVPQRRLPTLLAALSSLADSSPEAINRTIEEHSAEISPEDPSGAFGGERRKVLDACFSHNRVESIIKDLEDVASSTGSQAQWAQETLDAMLARSPTSLRVALQAVRRGKHKELADALQMEMGIATAFCTGASPDFITGVTHLLVNKQKDRAAWSPATLTDTPEDIVDKFFDDPTYLKQAPRLELDRSLAPGDKLTRYALPNEATIEAAVKGSLPGSGSFALTPTELISSFERRCGQKAGLKQKIQDVIGRKCQIEDGYLTWRP</sequence>
<reference evidence="5 6" key="1">
    <citation type="submission" date="2014-11" db="EMBL/GenBank/DDBJ databases">
        <authorList>
            <person name="Wibberg Daniel"/>
        </authorList>
    </citation>
    <scope>NUCLEOTIDE SEQUENCE [LARGE SCALE GENOMIC DNA]</scope>
    <source>
        <strain evidence="5">Rhizoctonia solani AG1-IB 7/3/14</strain>
    </source>
</reference>
<dbReference type="GO" id="GO:0006574">
    <property type="term" value="P:L-valine catabolic process"/>
    <property type="evidence" value="ECO:0007669"/>
    <property type="project" value="TreeGrafter"/>
</dbReference>
<dbReference type="EMBL" id="LN679108">
    <property type="protein sequence ID" value="CEL63791.1"/>
    <property type="molecule type" value="Genomic_DNA"/>
</dbReference>
<dbReference type="CDD" id="cd06558">
    <property type="entry name" value="crotonase-like"/>
    <property type="match status" value="1"/>
</dbReference>
<evidence type="ECO:0000313" key="5">
    <source>
        <dbReference type="EMBL" id="CEL63791.1"/>
    </source>
</evidence>
<evidence type="ECO:0000313" key="6">
    <source>
        <dbReference type="Proteomes" id="UP000059188"/>
    </source>
</evidence>
<dbReference type="AlphaFoldDB" id="A0A0B7G0N6"/>
<feature type="domain" description="Enoyl-CoA hydratase/isomerase" evidence="4">
    <location>
        <begin position="48"/>
        <end position="387"/>
    </location>
</feature>
<dbReference type="InterPro" id="IPR029045">
    <property type="entry name" value="ClpP/crotonase-like_dom_sf"/>
</dbReference>
<dbReference type="PANTHER" id="PTHR43176:SF3">
    <property type="entry name" value="3-HYDROXYISOBUTYRYL-COA HYDROLASE, MITOCHONDRIAL"/>
    <property type="match status" value="1"/>
</dbReference>
<keyword evidence="6" id="KW-1185">Reference proteome</keyword>
<dbReference type="Proteomes" id="UP000059188">
    <property type="component" value="Unassembled WGS sequence"/>
</dbReference>
<keyword evidence="3" id="KW-0378">Hydrolase</keyword>
<accession>A0A0B7G0N6</accession>
<dbReference type="STRING" id="1108050.A0A0B7G0N6"/>
<dbReference type="PROSITE" id="PS00166">
    <property type="entry name" value="ENOYL_COA_HYDRATASE"/>
    <property type="match status" value="1"/>
</dbReference>
<name>A0A0B7G0N6_THACB</name>